<gene>
    <name evidence="4" type="ORF">B0I08_106254</name>
</gene>
<evidence type="ECO:0000259" key="3">
    <source>
        <dbReference type="Pfam" id="PF04205"/>
    </source>
</evidence>
<dbReference type="OrthoDB" id="4232596at2"/>
<dbReference type="AlphaFoldDB" id="A0A2T0VC25"/>
<evidence type="ECO:0000256" key="1">
    <source>
        <dbReference type="SAM" id="MobiDB-lite"/>
    </source>
</evidence>
<evidence type="ECO:0000313" key="4">
    <source>
        <dbReference type="EMBL" id="PRY67647.1"/>
    </source>
</evidence>
<dbReference type="PROSITE" id="PS51257">
    <property type="entry name" value="PROKAR_LIPOPROTEIN"/>
    <property type="match status" value="1"/>
</dbReference>
<feature type="signal peptide" evidence="2">
    <location>
        <begin position="1"/>
        <end position="27"/>
    </location>
</feature>
<keyword evidence="5" id="KW-1185">Reference proteome</keyword>
<keyword evidence="2" id="KW-0732">Signal</keyword>
<dbReference type="Gene3D" id="3.90.1010.20">
    <property type="match status" value="1"/>
</dbReference>
<dbReference type="GO" id="GO:0010181">
    <property type="term" value="F:FMN binding"/>
    <property type="evidence" value="ECO:0007669"/>
    <property type="project" value="InterPro"/>
</dbReference>
<accession>A0A2T0VC25</accession>
<dbReference type="Proteomes" id="UP000237983">
    <property type="component" value="Unassembled WGS sequence"/>
</dbReference>
<organism evidence="4 5">
    <name type="scientific">Glaciihabitans tibetensis</name>
    <dbReference type="NCBI Taxonomy" id="1266600"/>
    <lineage>
        <taxon>Bacteria</taxon>
        <taxon>Bacillati</taxon>
        <taxon>Actinomycetota</taxon>
        <taxon>Actinomycetes</taxon>
        <taxon>Micrococcales</taxon>
        <taxon>Microbacteriaceae</taxon>
        <taxon>Glaciihabitans</taxon>
    </lineage>
</organism>
<reference evidence="4 5" key="1">
    <citation type="submission" date="2018-03" db="EMBL/GenBank/DDBJ databases">
        <title>Genomic Encyclopedia of Type Strains, Phase III (KMG-III): the genomes of soil and plant-associated and newly described type strains.</title>
        <authorList>
            <person name="Whitman W."/>
        </authorList>
    </citation>
    <scope>NUCLEOTIDE SEQUENCE [LARGE SCALE GENOMIC DNA]</scope>
    <source>
        <strain evidence="4 5">CGMCC 1.12484</strain>
    </source>
</reference>
<evidence type="ECO:0000256" key="2">
    <source>
        <dbReference type="SAM" id="SignalP"/>
    </source>
</evidence>
<protein>
    <submittedName>
        <fullName evidence="4">FMN-binding protein</fullName>
    </submittedName>
</protein>
<sequence>MPISLRTRYTFGALAGLSLIGSLAGCAADDSTASTDTGSGADDSSSSSAPAESSTGSDTSTDAGTDSGSDDGTDTEAGSYADGTYSAEGEYTSPGGSESISVELTLEGDTVTAVTVTPNATSGNSVRYQSDFAEGIADVVVGENIDDLDVDRVAGSSLTSGGFNEAVETIKAEAAA</sequence>
<name>A0A2T0VC25_9MICO</name>
<dbReference type="InterPro" id="IPR007329">
    <property type="entry name" value="FMN-bd"/>
</dbReference>
<evidence type="ECO:0000313" key="5">
    <source>
        <dbReference type="Proteomes" id="UP000237983"/>
    </source>
</evidence>
<comment type="caution">
    <text evidence="4">The sequence shown here is derived from an EMBL/GenBank/DDBJ whole genome shotgun (WGS) entry which is preliminary data.</text>
</comment>
<dbReference type="Pfam" id="PF04205">
    <property type="entry name" value="FMN_bind"/>
    <property type="match status" value="1"/>
</dbReference>
<feature type="compositionally biased region" description="Low complexity" evidence="1">
    <location>
        <begin position="28"/>
        <end position="67"/>
    </location>
</feature>
<dbReference type="RefSeq" id="WP_106213385.1">
    <property type="nucleotide sequence ID" value="NZ_PVTL01000006.1"/>
</dbReference>
<feature type="region of interest" description="Disordered" evidence="1">
    <location>
        <begin position="28"/>
        <end position="99"/>
    </location>
</feature>
<proteinExistence type="predicted"/>
<feature type="chain" id="PRO_5015537219" evidence="2">
    <location>
        <begin position="28"/>
        <end position="176"/>
    </location>
</feature>
<dbReference type="GO" id="GO:0016020">
    <property type="term" value="C:membrane"/>
    <property type="evidence" value="ECO:0007669"/>
    <property type="project" value="InterPro"/>
</dbReference>
<feature type="domain" description="FMN-binding" evidence="3">
    <location>
        <begin position="98"/>
        <end position="168"/>
    </location>
</feature>
<dbReference type="EMBL" id="PVTL01000006">
    <property type="protein sequence ID" value="PRY67647.1"/>
    <property type="molecule type" value="Genomic_DNA"/>
</dbReference>